<evidence type="ECO:0000259" key="6">
    <source>
        <dbReference type="Pfam" id="PF01979"/>
    </source>
</evidence>
<dbReference type="AlphaFoldDB" id="A0A0G4IJQ4"/>
<dbReference type="Pfam" id="PF01979">
    <property type="entry name" value="Amidohydro_1"/>
    <property type="match status" value="2"/>
</dbReference>
<gene>
    <name evidence="7" type="ORF">PBRA_004076</name>
    <name evidence="8" type="ORF">PLBR_LOCUS3457</name>
</gene>
<dbReference type="NCBIfam" id="NF006679">
    <property type="entry name" value="PRK09228.1"/>
    <property type="match status" value="1"/>
</dbReference>
<reference evidence="8 10" key="2">
    <citation type="submission" date="2018-03" db="EMBL/GenBank/DDBJ databases">
        <authorList>
            <person name="Fogelqvist J."/>
        </authorList>
    </citation>
    <scope>NUCLEOTIDE SEQUENCE [LARGE SCALE GENOMIC DNA]</scope>
</reference>
<accession>A0A0G4IJQ4</accession>
<dbReference type="GO" id="GO:0005829">
    <property type="term" value="C:cytosol"/>
    <property type="evidence" value="ECO:0007669"/>
    <property type="project" value="TreeGrafter"/>
</dbReference>
<evidence type="ECO:0000256" key="2">
    <source>
        <dbReference type="ARBA" id="ARBA00022723"/>
    </source>
</evidence>
<dbReference type="InterPro" id="IPR051607">
    <property type="entry name" value="Metallo-dep_hydrolases"/>
</dbReference>
<dbReference type="EMBL" id="OVEO01000005">
    <property type="protein sequence ID" value="SPQ96243.1"/>
    <property type="molecule type" value="Genomic_DNA"/>
</dbReference>
<dbReference type="OrthoDB" id="194468at2759"/>
<keyword evidence="4" id="KW-0862">Zinc</keyword>
<dbReference type="Proteomes" id="UP000290189">
    <property type="component" value="Unassembled WGS sequence"/>
</dbReference>
<dbReference type="Proteomes" id="UP000039324">
    <property type="component" value="Unassembled WGS sequence"/>
</dbReference>
<evidence type="ECO:0000313" key="8">
    <source>
        <dbReference type="EMBL" id="SPQ96243.1"/>
    </source>
</evidence>
<keyword evidence="3" id="KW-0378">Hydrolase</keyword>
<dbReference type="GO" id="GO:0006147">
    <property type="term" value="P:guanine catabolic process"/>
    <property type="evidence" value="ECO:0007669"/>
    <property type="project" value="UniProtKB-UniPathway"/>
</dbReference>
<comment type="cofactor">
    <cofactor evidence="1">
        <name>Zn(2+)</name>
        <dbReference type="ChEBI" id="CHEBI:29105"/>
    </cofactor>
</comment>
<evidence type="ECO:0000256" key="1">
    <source>
        <dbReference type="ARBA" id="ARBA00001947"/>
    </source>
</evidence>
<feature type="chain" id="PRO_5033223247" description="Amidohydrolase-related domain-containing protein" evidence="5">
    <location>
        <begin position="21"/>
        <end position="565"/>
    </location>
</feature>
<evidence type="ECO:0000256" key="4">
    <source>
        <dbReference type="ARBA" id="ARBA00022833"/>
    </source>
</evidence>
<keyword evidence="9" id="KW-1185">Reference proteome</keyword>
<dbReference type="SUPFAM" id="SSF51556">
    <property type="entry name" value="Metallo-dependent hydrolases"/>
    <property type="match status" value="1"/>
</dbReference>
<keyword evidence="8" id="KW-0496">Mitochondrion</keyword>
<geneLocation type="mitochondrion" evidence="8"/>
<dbReference type="STRING" id="37360.A0A0G4IJQ4"/>
<evidence type="ECO:0000313" key="7">
    <source>
        <dbReference type="EMBL" id="CEO95310.1"/>
    </source>
</evidence>
<reference evidence="7 9" key="1">
    <citation type="submission" date="2015-02" db="EMBL/GenBank/DDBJ databases">
        <authorList>
            <person name="Chooi Y.-H."/>
        </authorList>
    </citation>
    <scope>NUCLEOTIDE SEQUENCE [LARGE SCALE GENOMIC DNA]</scope>
    <source>
        <strain evidence="7">E3</strain>
    </source>
</reference>
<dbReference type="EMBL" id="CDSF01000013">
    <property type="protein sequence ID" value="CEO95310.1"/>
    <property type="molecule type" value="Genomic_DNA"/>
</dbReference>
<feature type="signal peptide" evidence="5">
    <location>
        <begin position="1"/>
        <end position="20"/>
    </location>
</feature>
<dbReference type="GO" id="GO:0008270">
    <property type="term" value="F:zinc ion binding"/>
    <property type="evidence" value="ECO:0007669"/>
    <property type="project" value="TreeGrafter"/>
</dbReference>
<dbReference type="GO" id="GO:0008892">
    <property type="term" value="F:guanine deaminase activity"/>
    <property type="evidence" value="ECO:0007669"/>
    <property type="project" value="TreeGrafter"/>
</dbReference>
<name>A0A0G4IJQ4_PLABS</name>
<dbReference type="PANTHER" id="PTHR11271:SF6">
    <property type="entry name" value="GUANINE DEAMINASE"/>
    <property type="match status" value="1"/>
</dbReference>
<dbReference type="SUPFAM" id="SSF51338">
    <property type="entry name" value="Composite domain of metallo-dependent hydrolases"/>
    <property type="match status" value="2"/>
</dbReference>
<dbReference type="UniPathway" id="UPA00603">
    <property type="reaction ID" value="UER00660"/>
</dbReference>
<dbReference type="InterPro" id="IPR032466">
    <property type="entry name" value="Metal_Hydrolase"/>
</dbReference>
<organism evidence="7 9">
    <name type="scientific">Plasmodiophora brassicae</name>
    <name type="common">Clubroot disease agent</name>
    <dbReference type="NCBI Taxonomy" id="37360"/>
    <lineage>
        <taxon>Eukaryota</taxon>
        <taxon>Sar</taxon>
        <taxon>Rhizaria</taxon>
        <taxon>Endomyxa</taxon>
        <taxon>Phytomyxea</taxon>
        <taxon>Plasmodiophorida</taxon>
        <taxon>Plasmodiophoridae</taxon>
        <taxon>Plasmodiophora</taxon>
    </lineage>
</organism>
<evidence type="ECO:0000256" key="5">
    <source>
        <dbReference type="SAM" id="SignalP"/>
    </source>
</evidence>
<feature type="domain" description="Amidohydrolase-related" evidence="6">
    <location>
        <begin position="443"/>
        <end position="536"/>
    </location>
</feature>
<dbReference type="InterPro" id="IPR011059">
    <property type="entry name" value="Metal-dep_hydrolase_composite"/>
</dbReference>
<sequence length="565" mass="63211">MPLLLRPALVVAVVVVGVAAGARRGYRGHVAHFIANPFDCQGDPDQCDLDAVQYFPDGMLVVDSGKVVAVGEYVPLKRQFPDADIVEFDDDHLITPGFVDCHTHAPQIDMIASYGDSLQDWLMEYTFFSEAKYQAAQFAASSSRRFFNQLVRSGTTSAFIFNAMFEEAASAVLEEGERRNMRIISGITGMANCQAAVNFTDINGHNVPMCNSMRFDDKDGSRAATVIERSVRRLHSRFSGSRRLMLALVPRFLTTETPASMEMWERLVEEFPDMRFHTHLAENLEVAVASVHDFKKMALDRYGPGSREYHQIDAYVTQTEIWNHYGLLTPRTSFAHTIHLTPRDYELLRRTQSTVCHCPTSNLFLGSGLFNMGEAVAQDVEFGVGTDVGAGTSFELLATMGEAYKVALSNEYEFANDPQDVSHPFNGNWSLPREYFIPGKTSYRLSPLKQLYLLTLGTASQLRLDSFVGNFATGKEADFVVLDLASSPILRRRLDVLRRREPHAAEDVAYIANALFGAMTVANDRTVRQTYVAGELAYDREENYFSNLDDDYQAGFRPAVHVAVR</sequence>
<feature type="domain" description="Amidohydrolase-related" evidence="6">
    <location>
        <begin position="94"/>
        <end position="408"/>
    </location>
</feature>
<evidence type="ECO:0000313" key="10">
    <source>
        <dbReference type="Proteomes" id="UP000290189"/>
    </source>
</evidence>
<evidence type="ECO:0000256" key="3">
    <source>
        <dbReference type="ARBA" id="ARBA00022801"/>
    </source>
</evidence>
<dbReference type="Gene3D" id="2.30.40.10">
    <property type="entry name" value="Urease, subunit C, domain 1"/>
    <property type="match status" value="1"/>
</dbReference>
<protein>
    <recommendedName>
        <fullName evidence="6">Amidohydrolase-related domain-containing protein</fullName>
    </recommendedName>
</protein>
<dbReference type="InterPro" id="IPR006680">
    <property type="entry name" value="Amidohydro-rel"/>
</dbReference>
<keyword evidence="2" id="KW-0479">Metal-binding</keyword>
<evidence type="ECO:0000313" key="9">
    <source>
        <dbReference type="Proteomes" id="UP000039324"/>
    </source>
</evidence>
<keyword evidence="5" id="KW-0732">Signal</keyword>
<dbReference type="PANTHER" id="PTHR11271">
    <property type="entry name" value="GUANINE DEAMINASE"/>
    <property type="match status" value="1"/>
</dbReference>
<proteinExistence type="predicted"/>
<dbReference type="Gene3D" id="3.20.20.140">
    <property type="entry name" value="Metal-dependent hydrolases"/>
    <property type="match status" value="1"/>
</dbReference>
<dbReference type="OMA" id="IIASWGK"/>